<keyword evidence="1 2" id="KW-0732">Signal</keyword>
<feature type="chain" id="PRO_5019458610" description="ABC transporter substrate-binding protein" evidence="2">
    <location>
        <begin position="20"/>
        <end position="365"/>
    </location>
</feature>
<dbReference type="SUPFAM" id="SSF53850">
    <property type="entry name" value="Periplasmic binding protein-like II"/>
    <property type="match status" value="1"/>
</dbReference>
<dbReference type="OrthoDB" id="8673316at2"/>
<feature type="signal peptide" evidence="2">
    <location>
        <begin position="1"/>
        <end position="19"/>
    </location>
</feature>
<dbReference type="EMBL" id="UZWD01000038">
    <property type="protein sequence ID" value="VDS05990.1"/>
    <property type="molecule type" value="Genomic_DNA"/>
</dbReference>
<name>A0A447IET8_9HYPH</name>
<evidence type="ECO:0000256" key="1">
    <source>
        <dbReference type="ARBA" id="ARBA00022729"/>
    </source>
</evidence>
<gene>
    <name evidence="3" type="ORF">DEVEQU_03138</name>
</gene>
<evidence type="ECO:0000313" key="4">
    <source>
        <dbReference type="Proteomes" id="UP000268844"/>
    </source>
</evidence>
<organism evidence="3 4">
    <name type="scientific">Devosia equisanguinis</name>
    <dbReference type="NCBI Taxonomy" id="2490941"/>
    <lineage>
        <taxon>Bacteria</taxon>
        <taxon>Pseudomonadati</taxon>
        <taxon>Pseudomonadota</taxon>
        <taxon>Alphaproteobacteria</taxon>
        <taxon>Hyphomicrobiales</taxon>
        <taxon>Devosiaceae</taxon>
        <taxon>Devosia</taxon>
    </lineage>
</organism>
<reference evidence="3 4" key="1">
    <citation type="submission" date="2018-12" db="EMBL/GenBank/DDBJ databases">
        <authorList>
            <person name="Criscuolo A."/>
        </authorList>
    </citation>
    <scope>NUCLEOTIDE SEQUENCE [LARGE SCALE GENOMIC DNA]</scope>
    <source>
        <strain evidence="3">ACIP1116281</strain>
    </source>
</reference>
<protein>
    <recommendedName>
        <fullName evidence="5">ABC transporter substrate-binding protein</fullName>
    </recommendedName>
</protein>
<evidence type="ECO:0008006" key="5">
    <source>
        <dbReference type="Google" id="ProtNLM"/>
    </source>
</evidence>
<evidence type="ECO:0000313" key="3">
    <source>
        <dbReference type="EMBL" id="VDS05990.1"/>
    </source>
</evidence>
<dbReference type="Proteomes" id="UP000268844">
    <property type="component" value="Unassembled WGS sequence"/>
</dbReference>
<keyword evidence="4" id="KW-1185">Reference proteome</keyword>
<sequence>MTRLSAFGLALTVSMLSLAAQASELDDLIAAAKGEPPTTVYAVTGKIVETAEAFSAKYGLEVTGKKVNESGQIDLLIREHQSGNVTGSVSLASDASVIIADLIGQGLVESWAPEDIAPHLPESARNPLVVVNDPHVWAYNSEAYESCPITNIWQLTDADWSRRVTVMDPLDKPAYADWFNQLADHHDGAMAAAYEAHYGKAFEGVEGTATEAWVKAFASNSPLVGDSSVVAEAIGAPGQAEPFFGMLSTAKFRDNESKGFKLAICNDMQPFSGWLYPGLGVIASETPSPNTAKLFIHYLLTEEGIAPQRVDGKVPSDPRIGLPADEASGVAAVMDQLMVWDTGSAVSDIDARQDWQDIWRTSLTR</sequence>
<dbReference type="PANTHER" id="PTHR30006:SF24">
    <property type="entry name" value="SLL0237 PROTEIN"/>
    <property type="match status" value="1"/>
</dbReference>
<evidence type="ECO:0000256" key="2">
    <source>
        <dbReference type="SAM" id="SignalP"/>
    </source>
</evidence>
<dbReference type="RefSeq" id="WP_126151508.1">
    <property type="nucleotide sequence ID" value="NZ_JBHTMH010000001.1"/>
</dbReference>
<proteinExistence type="predicted"/>
<dbReference type="AlphaFoldDB" id="A0A447IET8"/>
<dbReference type="Gene3D" id="3.40.190.10">
    <property type="entry name" value="Periplasmic binding protein-like II"/>
    <property type="match status" value="2"/>
</dbReference>
<dbReference type="Pfam" id="PF13531">
    <property type="entry name" value="SBP_bac_11"/>
    <property type="match status" value="1"/>
</dbReference>
<dbReference type="PANTHER" id="PTHR30006">
    <property type="entry name" value="THIAMINE-BINDING PERIPLASMIC PROTEIN-RELATED"/>
    <property type="match status" value="1"/>
</dbReference>
<accession>A0A447IET8</accession>